<dbReference type="SUPFAM" id="SSF52540">
    <property type="entry name" value="P-loop containing nucleoside triphosphate hydrolases"/>
    <property type="match status" value="1"/>
</dbReference>
<dbReference type="PANTHER" id="PTHR36766">
    <property type="entry name" value="PLANT BROAD-SPECTRUM MILDEW RESISTANCE PROTEIN RPW8"/>
    <property type="match status" value="1"/>
</dbReference>
<dbReference type="Gene3D" id="3.40.50.300">
    <property type="entry name" value="P-loop containing nucleotide triphosphate hydrolases"/>
    <property type="match status" value="1"/>
</dbReference>
<dbReference type="InterPro" id="IPR027417">
    <property type="entry name" value="P-loop_NTPase"/>
</dbReference>
<accession>A0AAQ3RSU9</accession>
<keyword evidence="4" id="KW-1185">Reference proteome</keyword>
<dbReference type="InterPro" id="IPR002182">
    <property type="entry name" value="NB-ARC"/>
</dbReference>
<name>A0AAQ3RSU9_VIGMU</name>
<keyword evidence="1" id="KW-0611">Plant defense</keyword>
<dbReference type="AlphaFoldDB" id="A0AAQ3RSU9"/>
<dbReference type="PANTHER" id="PTHR36766:SF53">
    <property type="entry name" value="DISEASE RESISTANCE PROTEIN RPP13-LIKE"/>
    <property type="match status" value="1"/>
</dbReference>
<feature type="non-terminal residue" evidence="3">
    <location>
        <position position="1"/>
    </location>
</feature>
<feature type="domain" description="NB-ARC" evidence="2">
    <location>
        <begin position="2"/>
        <end position="158"/>
    </location>
</feature>
<dbReference type="Pfam" id="PF00931">
    <property type="entry name" value="NB-ARC"/>
    <property type="match status" value="1"/>
</dbReference>
<evidence type="ECO:0000313" key="4">
    <source>
        <dbReference type="Proteomes" id="UP001374535"/>
    </source>
</evidence>
<gene>
    <name evidence="3" type="ORF">V8G54_023777</name>
</gene>
<dbReference type="Proteomes" id="UP001374535">
    <property type="component" value="Chromosome 7"/>
</dbReference>
<feature type="non-terminal residue" evidence="3">
    <location>
        <position position="159"/>
    </location>
</feature>
<dbReference type="GO" id="GO:0006952">
    <property type="term" value="P:defense response"/>
    <property type="evidence" value="ECO:0007669"/>
    <property type="project" value="UniProtKB-KW"/>
</dbReference>
<evidence type="ECO:0000256" key="1">
    <source>
        <dbReference type="ARBA" id="ARBA00022821"/>
    </source>
</evidence>
<dbReference type="EMBL" id="CP144694">
    <property type="protein sequence ID" value="WVZ02971.1"/>
    <property type="molecule type" value="Genomic_DNA"/>
</dbReference>
<proteinExistence type="predicted"/>
<dbReference type="GO" id="GO:0043531">
    <property type="term" value="F:ADP binding"/>
    <property type="evidence" value="ECO:0007669"/>
    <property type="project" value="InterPro"/>
</dbReference>
<protein>
    <recommendedName>
        <fullName evidence="2">NB-ARC domain-containing protein</fullName>
    </recommendedName>
</protein>
<evidence type="ECO:0000259" key="2">
    <source>
        <dbReference type="Pfam" id="PF00931"/>
    </source>
</evidence>
<organism evidence="3 4">
    <name type="scientific">Vigna mungo</name>
    <name type="common">Black gram</name>
    <name type="synonym">Phaseolus mungo</name>
    <dbReference type="NCBI Taxonomy" id="3915"/>
    <lineage>
        <taxon>Eukaryota</taxon>
        <taxon>Viridiplantae</taxon>
        <taxon>Streptophyta</taxon>
        <taxon>Embryophyta</taxon>
        <taxon>Tracheophyta</taxon>
        <taxon>Spermatophyta</taxon>
        <taxon>Magnoliopsida</taxon>
        <taxon>eudicotyledons</taxon>
        <taxon>Gunneridae</taxon>
        <taxon>Pentapetalae</taxon>
        <taxon>rosids</taxon>
        <taxon>fabids</taxon>
        <taxon>Fabales</taxon>
        <taxon>Fabaceae</taxon>
        <taxon>Papilionoideae</taxon>
        <taxon>50 kb inversion clade</taxon>
        <taxon>NPAAA clade</taxon>
        <taxon>indigoferoid/millettioid clade</taxon>
        <taxon>Phaseoleae</taxon>
        <taxon>Vigna</taxon>
    </lineage>
</organism>
<sequence length="159" mass="18548">HGGLGKTTLARKVYNSNQVKNHFHCHAWVYVSNECRVKELLLGLLKHLMPNSEQQRRGNKKDKKNVEDVNNLSEDELKKLVRNCLEGKMYLLVVDDLWKSQDWDEVQDAFPDNNNGSRILITSRLKEVALHAGDDVPHYLQFLNEEESWELFCRKVFKG</sequence>
<dbReference type="FunFam" id="3.40.50.300:FF:001091">
    <property type="entry name" value="Probable disease resistance protein At1g61300"/>
    <property type="match status" value="1"/>
</dbReference>
<evidence type="ECO:0000313" key="3">
    <source>
        <dbReference type="EMBL" id="WVZ02971.1"/>
    </source>
</evidence>
<reference evidence="3 4" key="1">
    <citation type="journal article" date="2023" name="Life. Sci Alliance">
        <title>Evolutionary insights into 3D genome organization and epigenetic landscape of Vigna mungo.</title>
        <authorList>
            <person name="Junaid A."/>
            <person name="Singh B."/>
            <person name="Bhatia S."/>
        </authorList>
    </citation>
    <scope>NUCLEOTIDE SEQUENCE [LARGE SCALE GENOMIC DNA]</scope>
    <source>
        <strain evidence="3">Urdbean</strain>
    </source>
</reference>